<evidence type="ECO:0000256" key="2">
    <source>
        <dbReference type="ARBA" id="ARBA00022475"/>
    </source>
</evidence>
<feature type="transmembrane region" description="Helical" evidence="6">
    <location>
        <begin position="96"/>
        <end position="120"/>
    </location>
</feature>
<dbReference type="PANTHER" id="PTHR34857">
    <property type="entry name" value="SLL0384 PROTEIN"/>
    <property type="match status" value="1"/>
</dbReference>
<evidence type="ECO:0000256" key="5">
    <source>
        <dbReference type="ARBA" id="ARBA00023136"/>
    </source>
</evidence>
<dbReference type="RefSeq" id="WP_038604375.1">
    <property type="nucleotide sequence ID" value="NZ_CP008944.1"/>
</dbReference>
<evidence type="ECO:0000313" key="8">
    <source>
        <dbReference type="Proteomes" id="UP000028504"/>
    </source>
</evidence>
<dbReference type="InterPro" id="IPR051611">
    <property type="entry name" value="ECF_transporter_component"/>
</dbReference>
<accession>A0ABN4DBP9</accession>
<dbReference type="Proteomes" id="UP000028504">
    <property type="component" value="Chromosome"/>
</dbReference>
<feature type="transmembrane region" description="Helical" evidence="6">
    <location>
        <begin position="229"/>
        <end position="254"/>
    </location>
</feature>
<organism evidence="7 8">
    <name type="scientific">Corynebacterium atypicum</name>
    <dbReference type="NCBI Taxonomy" id="191610"/>
    <lineage>
        <taxon>Bacteria</taxon>
        <taxon>Bacillati</taxon>
        <taxon>Actinomycetota</taxon>
        <taxon>Actinomycetes</taxon>
        <taxon>Mycobacteriales</taxon>
        <taxon>Corynebacteriaceae</taxon>
        <taxon>Corynebacterium</taxon>
    </lineage>
</organism>
<gene>
    <name evidence="7" type="ORF">CATYP_01905</name>
</gene>
<comment type="subcellular location">
    <subcellularLocation>
        <location evidence="1">Membrane</location>
        <topology evidence="1">Multi-pass membrane protein</topology>
    </subcellularLocation>
</comment>
<keyword evidence="5 6" id="KW-0472">Membrane</keyword>
<proteinExistence type="predicted"/>
<evidence type="ECO:0000256" key="3">
    <source>
        <dbReference type="ARBA" id="ARBA00022692"/>
    </source>
</evidence>
<protein>
    <submittedName>
        <fullName evidence="7">ABC transporter</fullName>
    </submittedName>
</protein>
<reference evidence="7 8" key="1">
    <citation type="submission" date="2014-07" db="EMBL/GenBank/DDBJ databases">
        <title>Complete genome sequence of Corynebacterium atypicum DSM 44849: identifiction of the mycolic acid biosynthesis genes.</title>
        <authorList>
            <person name="Tippelt A."/>
            <person name="Mollmann S."/>
            <person name="Albersmeier A."/>
            <person name="Jaenicke S."/>
            <person name="Ruckert C."/>
            <person name="Tauch A."/>
        </authorList>
    </citation>
    <scope>NUCLEOTIDE SEQUENCE [LARGE SCALE GENOMIC DNA]</scope>
    <source>
        <strain evidence="7 8">R2070</strain>
    </source>
</reference>
<keyword evidence="3 6" id="KW-0812">Transmembrane</keyword>
<keyword evidence="8" id="KW-1185">Reference proteome</keyword>
<dbReference type="InterPro" id="IPR003339">
    <property type="entry name" value="ABC/ECF_trnsptr_transmembrane"/>
</dbReference>
<dbReference type="Pfam" id="PF02361">
    <property type="entry name" value="CbiQ"/>
    <property type="match status" value="1"/>
</dbReference>
<evidence type="ECO:0000256" key="6">
    <source>
        <dbReference type="SAM" id="Phobius"/>
    </source>
</evidence>
<keyword evidence="4 6" id="KW-1133">Transmembrane helix</keyword>
<evidence type="ECO:0000256" key="4">
    <source>
        <dbReference type="ARBA" id="ARBA00022989"/>
    </source>
</evidence>
<name>A0ABN4DBP9_9CORY</name>
<evidence type="ECO:0000313" key="7">
    <source>
        <dbReference type="EMBL" id="AIG63635.1"/>
    </source>
</evidence>
<evidence type="ECO:0000256" key="1">
    <source>
        <dbReference type="ARBA" id="ARBA00004141"/>
    </source>
</evidence>
<dbReference type="EMBL" id="CP008944">
    <property type="protein sequence ID" value="AIG63635.1"/>
    <property type="molecule type" value="Genomic_DNA"/>
</dbReference>
<dbReference type="PANTHER" id="PTHR34857:SF2">
    <property type="entry name" value="SLL0384 PROTEIN"/>
    <property type="match status" value="1"/>
</dbReference>
<dbReference type="CDD" id="cd16914">
    <property type="entry name" value="EcfT"/>
    <property type="match status" value="1"/>
</dbReference>
<feature type="transmembrane region" description="Helical" evidence="6">
    <location>
        <begin position="58"/>
        <end position="84"/>
    </location>
</feature>
<sequence>MPNLIANINPLTKLAVMVAVTSPLFLSLDWVSAAVSTALTRALAPVCGVTYAQLARSSWPLAIIAPLSGVSMLLYGASGGEVYFSFGPAVISQNSIVLAVAVTVRVFAVALPVIVLTRGIDLTELGDACGQILRLPATFVLGTLAGVRMIGLVREDRRVLAQARRARGLGDRGRLAQAGSVAFGVLVAALRRSGRLATSLEARGLGRTPPGGRSRTWARASALGAKDAVVLAVALAVGCAPQVCAALAGTWRFLGL</sequence>
<keyword evidence="2" id="KW-1003">Cell membrane</keyword>